<dbReference type="EMBL" id="MPYG04000246">
    <property type="protein sequence ID" value="ROG84985.1"/>
    <property type="molecule type" value="Genomic_DNA"/>
</dbReference>
<proteinExistence type="predicted"/>
<feature type="transmembrane region" description="Helical" evidence="2">
    <location>
        <begin position="374"/>
        <end position="393"/>
    </location>
</feature>
<keyword evidence="1" id="KW-0175">Coiled coil</keyword>
<evidence type="ECO:0000313" key="4">
    <source>
        <dbReference type="Proteomes" id="UP000283322"/>
    </source>
</evidence>
<keyword evidence="2" id="KW-0812">Transmembrane</keyword>
<keyword evidence="2" id="KW-0472">Membrane</keyword>
<evidence type="ECO:0000256" key="1">
    <source>
        <dbReference type="SAM" id="Coils"/>
    </source>
</evidence>
<name>A0A333FFH2_KLEPN</name>
<sequence length="419" mass="48245">MNNREILSLLLKIKQEAKNIEYDDPYQVWVFDNSTYVAIEDDISRLKEVDDLKLEAIKKESIVKISLLLTSDINWFSTTIEYFKTLRVRIKSSKEAIDDFYIENLSSEEIETISNSSKAYIQWCEILSKIADHVEYDDSNFWPNYIFVMEGGKSKKITTYNLPLKNVDENFLNSVDISPCDVSTLTNVDLHSYERKLVLRSSLIELYNDSNEKNTFLSSVLNSPKKLWDLFSINYEIYINKYSINKVIHEVETQKLDFLSKLNSLIQEHQTKSLSIPAVLVSTAIIKGWSPSGLLLIFVAMLLTCSVVILGIHNAKKSLSDIIESSNKTMILFTKENANDDDEALTNRINQITTEALTKLSNKKVDAEKTLNKLQWLIFIGVSVWSMFVLYQFKDNIIPVIELAYQHIKSFITYLLSKS</sequence>
<gene>
    <name evidence="3" type="ORF">BL124_00031945</name>
</gene>
<dbReference type="AlphaFoldDB" id="A0A333FFH2"/>
<evidence type="ECO:0000313" key="3">
    <source>
        <dbReference type="EMBL" id="ROG84985.1"/>
    </source>
</evidence>
<accession>A0A333FFH2</accession>
<organism evidence="3 4">
    <name type="scientific">Klebsiella pneumoniae</name>
    <dbReference type="NCBI Taxonomy" id="573"/>
    <lineage>
        <taxon>Bacteria</taxon>
        <taxon>Pseudomonadati</taxon>
        <taxon>Pseudomonadota</taxon>
        <taxon>Gammaproteobacteria</taxon>
        <taxon>Enterobacterales</taxon>
        <taxon>Enterobacteriaceae</taxon>
        <taxon>Klebsiella/Raoultella group</taxon>
        <taxon>Klebsiella</taxon>
        <taxon>Klebsiella pneumoniae complex</taxon>
    </lineage>
</organism>
<feature type="coiled-coil region" evidence="1">
    <location>
        <begin position="335"/>
        <end position="377"/>
    </location>
</feature>
<evidence type="ECO:0000256" key="2">
    <source>
        <dbReference type="SAM" id="Phobius"/>
    </source>
</evidence>
<reference evidence="3 4" key="1">
    <citation type="submission" date="2018-10" db="EMBL/GenBank/DDBJ databases">
        <authorList>
            <person name="Vanduin D."/>
            <person name="Fouts D."/>
            <person name="Wright M."/>
            <person name="Sutton G."/>
            <person name="Nguyen K."/>
            <person name="Kreiswirth B."/>
            <person name="Chen L."/>
            <person name="Rojas L."/>
            <person name="Hujer A."/>
            <person name="Hujer K."/>
            <person name="Bonomo R."/>
            <person name="Adams M."/>
        </authorList>
    </citation>
    <scope>NUCLEOTIDE SEQUENCE [LARGE SCALE GENOMIC DNA]</scope>
    <source>
        <strain evidence="3 4">CRK0165</strain>
    </source>
</reference>
<protein>
    <submittedName>
        <fullName evidence="3">Uncharacterized protein</fullName>
    </submittedName>
</protein>
<keyword evidence="2" id="KW-1133">Transmembrane helix</keyword>
<feature type="transmembrane region" description="Helical" evidence="2">
    <location>
        <begin position="293"/>
        <end position="312"/>
    </location>
</feature>
<dbReference type="RefSeq" id="WP_023342638.1">
    <property type="nucleotide sequence ID" value="NZ_AP022527.1"/>
</dbReference>
<dbReference type="Proteomes" id="UP000283322">
    <property type="component" value="Unassembled WGS sequence"/>
</dbReference>
<comment type="caution">
    <text evidence="3">The sequence shown here is derived from an EMBL/GenBank/DDBJ whole genome shotgun (WGS) entry which is preliminary data.</text>
</comment>